<evidence type="ECO:0000313" key="5">
    <source>
        <dbReference type="Proteomes" id="UP000198977"/>
    </source>
</evidence>
<keyword evidence="1 2" id="KW-0597">Phosphoprotein</keyword>
<dbReference type="EMBL" id="FOMW01000005">
    <property type="protein sequence ID" value="SFE20581.1"/>
    <property type="molecule type" value="Genomic_DNA"/>
</dbReference>
<dbReference type="Gene3D" id="3.40.50.2300">
    <property type="match status" value="1"/>
</dbReference>
<dbReference type="SMART" id="SM00448">
    <property type="entry name" value="REC"/>
    <property type="match status" value="1"/>
</dbReference>
<dbReference type="InterPro" id="IPR050595">
    <property type="entry name" value="Bact_response_regulator"/>
</dbReference>
<feature type="domain" description="Response regulatory" evidence="3">
    <location>
        <begin position="3"/>
        <end position="120"/>
    </location>
</feature>
<sequence>MIKLLHVDDDTDILEIARISLEFSGDIEVVQCSSGEEALAAVAEFIPDVFLLDVMMPGMTGPKTLEELRKLPGLAEVPAIFMTARANADEHKELWDVGALEVISKPFDPMSLSQQIKAVLANRLTKDLA</sequence>
<dbReference type="Proteomes" id="UP000198977">
    <property type="component" value="Unassembled WGS sequence"/>
</dbReference>
<reference evidence="4 5" key="1">
    <citation type="submission" date="2016-10" db="EMBL/GenBank/DDBJ databases">
        <authorList>
            <person name="de Groot N.N."/>
        </authorList>
    </citation>
    <scope>NUCLEOTIDE SEQUENCE [LARGE SCALE GENOMIC DNA]</scope>
    <source>
        <strain evidence="4 5">DSM 11443</strain>
    </source>
</reference>
<dbReference type="InterPro" id="IPR001789">
    <property type="entry name" value="Sig_transdc_resp-reg_receiver"/>
</dbReference>
<name>A0A1I1YM36_9RHOB</name>
<dbReference type="AlphaFoldDB" id="A0A1I1YM36"/>
<dbReference type="RefSeq" id="WP_093923543.1">
    <property type="nucleotide sequence ID" value="NZ_FOMW01000005.1"/>
</dbReference>
<keyword evidence="5" id="KW-1185">Reference proteome</keyword>
<evidence type="ECO:0000256" key="2">
    <source>
        <dbReference type="PROSITE-ProRule" id="PRU00169"/>
    </source>
</evidence>
<evidence type="ECO:0000256" key="1">
    <source>
        <dbReference type="ARBA" id="ARBA00022553"/>
    </source>
</evidence>
<evidence type="ECO:0000313" key="4">
    <source>
        <dbReference type="EMBL" id="SFE20581.1"/>
    </source>
</evidence>
<dbReference type="PROSITE" id="PS50110">
    <property type="entry name" value="RESPONSE_REGULATORY"/>
    <property type="match status" value="1"/>
</dbReference>
<dbReference type="PANTHER" id="PTHR44591">
    <property type="entry name" value="STRESS RESPONSE REGULATOR PROTEIN 1"/>
    <property type="match status" value="1"/>
</dbReference>
<protein>
    <submittedName>
        <fullName evidence="4">Response regulator receiver domain-containing protein</fullName>
    </submittedName>
</protein>
<feature type="modified residue" description="4-aspartylphosphate" evidence="2">
    <location>
        <position position="53"/>
    </location>
</feature>
<evidence type="ECO:0000259" key="3">
    <source>
        <dbReference type="PROSITE" id="PS50110"/>
    </source>
</evidence>
<dbReference type="InterPro" id="IPR011006">
    <property type="entry name" value="CheY-like_superfamily"/>
</dbReference>
<dbReference type="SUPFAM" id="SSF52172">
    <property type="entry name" value="CheY-like"/>
    <property type="match status" value="1"/>
</dbReference>
<dbReference type="PANTHER" id="PTHR44591:SF3">
    <property type="entry name" value="RESPONSE REGULATORY DOMAIN-CONTAINING PROTEIN"/>
    <property type="match status" value="1"/>
</dbReference>
<dbReference type="STRING" id="74348.SAMN04488523_105310"/>
<dbReference type="Pfam" id="PF00072">
    <property type="entry name" value="Response_reg"/>
    <property type="match status" value="1"/>
</dbReference>
<dbReference type="GO" id="GO:0000160">
    <property type="term" value="P:phosphorelay signal transduction system"/>
    <property type="evidence" value="ECO:0007669"/>
    <property type="project" value="InterPro"/>
</dbReference>
<dbReference type="OrthoDB" id="9800897at2"/>
<organism evidence="4 5">
    <name type="scientific">Sulfitobacter brevis</name>
    <dbReference type="NCBI Taxonomy" id="74348"/>
    <lineage>
        <taxon>Bacteria</taxon>
        <taxon>Pseudomonadati</taxon>
        <taxon>Pseudomonadota</taxon>
        <taxon>Alphaproteobacteria</taxon>
        <taxon>Rhodobacterales</taxon>
        <taxon>Roseobacteraceae</taxon>
        <taxon>Sulfitobacter</taxon>
    </lineage>
</organism>
<gene>
    <name evidence="4" type="ORF">SAMN04488523_105310</name>
</gene>
<proteinExistence type="predicted"/>
<accession>A0A1I1YM36</accession>